<sequence length="114" mass="13130">MRISGVVIKGLGLGYKTANLRVANRTELNNLADGVYLAKVFHQDKEYPALAIIGIQPDLEVFLLDFDGDLYNQILEVEILEKMREIIRFDNKKELVKQIEEDVEKAKKYFDITN</sequence>
<dbReference type="PANTHER" id="PTHR22749">
    <property type="entry name" value="RIBOFLAVIN KINASE/FMN ADENYLYLTRANSFERASE"/>
    <property type="match status" value="1"/>
</dbReference>
<keyword evidence="6" id="KW-0067">ATP-binding</keyword>
<dbReference type="EC" id="2.7.1.26" evidence="1"/>
<evidence type="ECO:0000256" key="4">
    <source>
        <dbReference type="ARBA" id="ARBA00022679"/>
    </source>
</evidence>
<evidence type="ECO:0000256" key="5">
    <source>
        <dbReference type="ARBA" id="ARBA00022741"/>
    </source>
</evidence>
<reference evidence="9 10" key="1">
    <citation type="journal article" date="2016" name="Nat. Commun.">
        <title>Thousands of microbial genomes shed light on interconnected biogeochemical processes in an aquifer system.</title>
        <authorList>
            <person name="Anantharaman K."/>
            <person name="Brown C.T."/>
            <person name="Hug L.A."/>
            <person name="Sharon I."/>
            <person name="Castelle C.J."/>
            <person name="Probst A.J."/>
            <person name="Thomas B.C."/>
            <person name="Singh A."/>
            <person name="Wilkins M.J."/>
            <person name="Karaoz U."/>
            <person name="Brodie E.L."/>
            <person name="Williams K.H."/>
            <person name="Hubbard S.S."/>
            <person name="Banfield J.F."/>
        </authorList>
    </citation>
    <scope>NUCLEOTIDE SEQUENCE [LARGE SCALE GENOMIC DNA]</scope>
</reference>
<evidence type="ECO:0000256" key="3">
    <source>
        <dbReference type="ARBA" id="ARBA00022643"/>
    </source>
</evidence>
<accession>A0A1G2BJT2</accession>
<keyword evidence="4" id="KW-0808">Transferase</keyword>
<dbReference type="InterPro" id="IPR015865">
    <property type="entry name" value="Riboflavin_kinase_bac/euk"/>
</dbReference>
<dbReference type="Gene3D" id="2.40.30.30">
    <property type="entry name" value="Riboflavin kinase-like"/>
    <property type="match status" value="1"/>
</dbReference>
<dbReference type="Proteomes" id="UP000178849">
    <property type="component" value="Unassembled WGS sequence"/>
</dbReference>
<dbReference type="InterPro" id="IPR023468">
    <property type="entry name" value="Riboflavin_kinase"/>
</dbReference>
<dbReference type="STRING" id="1798550.A2927_01580"/>
<dbReference type="PANTHER" id="PTHR22749:SF6">
    <property type="entry name" value="RIBOFLAVIN KINASE"/>
    <property type="match status" value="1"/>
</dbReference>
<evidence type="ECO:0000256" key="2">
    <source>
        <dbReference type="ARBA" id="ARBA00022630"/>
    </source>
</evidence>
<evidence type="ECO:0000256" key="6">
    <source>
        <dbReference type="ARBA" id="ARBA00022840"/>
    </source>
</evidence>
<evidence type="ECO:0000256" key="1">
    <source>
        <dbReference type="ARBA" id="ARBA00012105"/>
    </source>
</evidence>
<dbReference type="GO" id="GO:0009231">
    <property type="term" value="P:riboflavin biosynthetic process"/>
    <property type="evidence" value="ECO:0007669"/>
    <property type="project" value="InterPro"/>
</dbReference>
<organism evidence="9 10">
    <name type="scientific">Candidatus Komeilibacteria bacterium RIFCSPLOWO2_01_FULL_45_10</name>
    <dbReference type="NCBI Taxonomy" id="1798550"/>
    <lineage>
        <taxon>Bacteria</taxon>
        <taxon>Candidatus Komeiliibacteriota</taxon>
    </lineage>
</organism>
<keyword evidence="5" id="KW-0547">Nucleotide-binding</keyword>
<dbReference type="SMART" id="SM00904">
    <property type="entry name" value="Flavokinase"/>
    <property type="match status" value="1"/>
</dbReference>
<gene>
    <name evidence="9" type="ORF">A2927_01580</name>
</gene>
<comment type="catalytic activity">
    <reaction evidence="7">
        <text>riboflavin + ATP = FMN + ADP + H(+)</text>
        <dbReference type="Rhea" id="RHEA:14357"/>
        <dbReference type="ChEBI" id="CHEBI:15378"/>
        <dbReference type="ChEBI" id="CHEBI:30616"/>
        <dbReference type="ChEBI" id="CHEBI:57986"/>
        <dbReference type="ChEBI" id="CHEBI:58210"/>
        <dbReference type="ChEBI" id="CHEBI:456216"/>
        <dbReference type="EC" id="2.7.1.26"/>
    </reaction>
</comment>
<evidence type="ECO:0000259" key="8">
    <source>
        <dbReference type="SMART" id="SM00904"/>
    </source>
</evidence>
<protein>
    <recommendedName>
        <fullName evidence="1">riboflavin kinase</fullName>
        <ecNumber evidence="1">2.7.1.26</ecNumber>
    </recommendedName>
</protein>
<dbReference type="GO" id="GO:0009398">
    <property type="term" value="P:FMN biosynthetic process"/>
    <property type="evidence" value="ECO:0007669"/>
    <property type="project" value="TreeGrafter"/>
</dbReference>
<dbReference type="GO" id="GO:0008531">
    <property type="term" value="F:riboflavin kinase activity"/>
    <property type="evidence" value="ECO:0007669"/>
    <property type="project" value="UniProtKB-EC"/>
</dbReference>
<dbReference type="AlphaFoldDB" id="A0A1G2BJT2"/>
<name>A0A1G2BJT2_9BACT</name>
<evidence type="ECO:0000313" key="10">
    <source>
        <dbReference type="Proteomes" id="UP000178849"/>
    </source>
</evidence>
<dbReference type="SUPFAM" id="SSF82114">
    <property type="entry name" value="Riboflavin kinase-like"/>
    <property type="match status" value="1"/>
</dbReference>
<dbReference type="Pfam" id="PF01687">
    <property type="entry name" value="Flavokinase"/>
    <property type="match status" value="1"/>
</dbReference>
<dbReference type="EMBL" id="MHKL01000039">
    <property type="protein sequence ID" value="OGY88789.1"/>
    <property type="molecule type" value="Genomic_DNA"/>
</dbReference>
<evidence type="ECO:0000313" key="9">
    <source>
        <dbReference type="EMBL" id="OGY88789.1"/>
    </source>
</evidence>
<keyword evidence="2" id="KW-0285">Flavoprotein</keyword>
<evidence type="ECO:0000256" key="7">
    <source>
        <dbReference type="ARBA" id="ARBA00047880"/>
    </source>
</evidence>
<keyword evidence="3" id="KW-0288">FMN</keyword>
<dbReference type="InterPro" id="IPR023465">
    <property type="entry name" value="Riboflavin_kinase_dom_sf"/>
</dbReference>
<comment type="caution">
    <text evidence="9">The sequence shown here is derived from an EMBL/GenBank/DDBJ whole genome shotgun (WGS) entry which is preliminary data.</text>
</comment>
<dbReference type="GO" id="GO:0005524">
    <property type="term" value="F:ATP binding"/>
    <property type="evidence" value="ECO:0007669"/>
    <property type="project" value="UniProtKB-KW"/>
</dbReference>
<feature type="domain" description="Riboflavin kinase" evidence="8">
    <location>
        <begin position="1"/>
        <end position="111"/>
    </location>
</feature>
<proteinExistence type="predicted"/>